<dbReference type="Proteomes" id="UP000434957">
    <property type="component" value="Unassembled WGS sequence"/>
</dbReference>
<gene>
    <name evidence="3" type="ORF">PR001_g2337</name>
    <name evidence="2" type="ORF">PR002_g2424</name>
    <name evidence="4" type="ORF">PR003_g11231</name>
</gene>
<dbReference type="EMBL" id="QXFV01000079">
    <property type="protein sequence ID" value="KAE9050485.1"/>
    <property type="molecule type" value="Genomic_DNA"/>
</dbReference>
<dbReference type="SUPFAM" id="SSF49354">
    <property type="entry name" value="PapD-like"/>
    <property type="match status" value="1"/>
</dbReference>
<accession>A0A6A3NXU0</accession>
<feature type="domain" description="MSP" evidence="1">
    <location>
        <begin position="2"/>
        <end position="126"/>
    </location>
</feature>
<sequence>MELQYEGRSHGAPLEFSSEHRQHTLALRNASRPGTAILFKVQCTAPRRFRVRPALSLLATSGDAADIQVNLSSQECTPFSCKLLVVGRLTDLPSTPAPSNLEQLKSMWAAAEARDTLVISEMINIRIQVVSDVTVDHDKAMTLPKLTTARLTTTQVAELVLLLMKSQSCRQGNALTDSEHERLLAAQASHPSDWSYWEEYAARMRRLLRERNKRKTR</sequence>
<evidence type="ECO:0000313" key="5">
    <source>
        <dbReference type="Proteomes" id="UP000429607"/>
    </source>
</evidence>
<keyword evidence="6" id="KW-1185">Reference proteome</keyword>
<organism evidence="3 5">
    <name type="scientific">Phytophthora rubi</name>
    <dbReference type="NCBI Taxonomy" id="129364"/>
    <lineage>
        <taxon>Eukaryota</taxon>
        <taxon>Sar</taxon>
        <taxon>Stramenopiles</taxon>
        <taxon>Oomycota</taxon>
        <taxon>Peronosporomycetes</taxon>
        <taxon>Peronosporales</taxon>
        <taxon>Peronosporaceae</taxon>
        <taxon>Phytophthora</taxon>
    </lineage>
</organism>
<dbReference type="Proteomes" id="UP000429607">
    <property type="component" value="Unassembled WGS sequence"/>
</dbReference>
<dbReference type="EMBL" id="QXFU01000082">
    <property type="protein sequence ID" value="KAE9045072.1"/>
    <property type="molecule type" value="Genomic_DNA"/>
</dbReference>
<reference evidence="5 7" key="1">
    <citation type="submission" date="2018-09" db="EMBL/GenBank/DDBJ databases">
        <title>Genomic investigation of the strawberry pathogen Phytophthora fragariae indicates pathogenicity is determined by transcriptional variation in three key races.</title>
        <authorList>
            <person name="Adams T.M."/>
            <person name="Armitage A.D."/>
            <person name="Sobczyk M.K."/>
            <person name="Bates H.J."/>
            <person name="Dunwell J.M."/>
            <person name="Nellist C.F."/>
            <person name="Harrison R.J."/>
        </authorList>
    </citation>
    <scope>NUCLEOTIDE SEQUENCE [LARGE SCALE GENOMIC DNA]</scope>
    <source>
        <strain evidence="3 5">SCRP249</strain>
        <strain evidence="2 7">SCRP324</strain>
        <strain evidence="4 6">SCRP333</strain>
    </source>
</reference>
<evidence type="ECO:0000259" key="1">
    <source>
        <dbReference type="PROSITE" id="PS50202"/>
    </source>
</evidence>
<evidence type="ECO:0000313" key="6">
    <source>
        <dbReference type="Proteomes" id="UP000434957"/>
    </source>
</evidence>
<name>A0A6A3NXU0_9STRA</name>
<comment type="caution">
    <text evidence="3">The sequence shown here is derived from an EMBL/GenBank/DDBJ whole genome shotgun (WGS) entry which is preliminary data.</text>
</comment>
<dbReference type="InterPro" id="IPR008962">
    <property type="entry name" value="PapD-like_sf"/>
</dbReference>
<dbReference type="Proteomes" id="UP000435112">
    <property type="component" value="Unassembled WGS sequence"/>
</dbReference>
<dbReference type="PROSITE" id="PS50202">
    <property type="entry name" value="MSP"/>
    <property type="match status" value="1"/>
</dbReference>
<dbReference type="InterPro" id="IPR013783">
    <property type="entry name" value="Ig-like_fold"/>
</dbReference>
<evidence type="ECO:0000313" key="3">
    <source>
        <dbReference type="EMBL" id="KAE9050485.1"/>
    </source>
</evidence>
<protein>
    <recommendedName>
        <fullName evidence="1">MSP domain-containing protein</fullName>
    </recommendedName>
</protein>
<evidence type="ECO:0000313" key="2">
    <source>
        <dbReference type="EMBL" id="KAE9045072.1"/>
    </source>
</evidence>
<dbReference type="Gene3D" id="2.60.40.10">
    <property type="entry name" value="Immunoglobulins"/>
    <property type="match status" value="1"/>
</dbReference>
<dbReference type="AlphaFoldDB" id="A0A6A3NXU0"/>
<evidence type="ECO:0000313" key="7">
    <source>
        <dbReference type="Proteomes" id="UP000435112"/>
    </source>
</evidence>
<dbReference type="InterPro" id="IPR000535">
    <property type="entry name" value="MSP_dom"/>
</dbReference>
<proteinExistence type="predicted"/>
<dbReference type="Pfam" id="PF00635">
    <property type="entry name" value="Motile_Sperm"/>
    <property type="match status" value="1"/>
</dbReference>
<dbReference type="EMBL" id="QXFT01000639">
    <property type="protein sequence ID" value="KAE9339010.1"/>
    <property type="molecule type" value="Genomic_DNA"/>
</dbReference>
<evidence type="ECO:0000313" key="4">
    <source>
        <dbReference type="EMBL" id="KAE9339010.1"/>
    </source>
</evidence>
<dbReference type="OrthoDB" id="108265at2759"/>